<reference evidence="2 3" key="1">
    <citation type="submission" date="2021-01" db="EMBL/GenBank/DDBJ databases">
        <title>Whole genome shotgun sequence of Planotetraspora kaengkrachanensis NBRC 104272.</title>
        <authorList>
            <person name="Komaki H."/>
            <person name="Tamura T."/>
        </authorList>
    </citation>
    <scope>NUCLEOTIDE SEQUENCE [LARGE SCALE GENOMIC DNA]</scope>
    <source>
        <strain evidence="2 3">NBRC 104272</strain>
    </source>
</reference>
<keyword evidence="3" id="KW-1185">Reference proteome</keyword>
<sequence>MGLVYRWYAKASTAVLEDVPGGTRGYHVISDAVHERAGSQIQLAQRHGVNKTVMTYLVDDLEGAGLVERRADPSDRRNRVIVVTERGRELWESVQSRLREVERHVLSDLTAEEQAVFCRLLGRVADRADSIDPVSDACAVGKEIAEIAEPRQAAG</sequence>
<dbReference type="InterPro" id="IPR036388">
    <property type="entry name" value="WH-like_DNA-bd_sf"/>
</dbReference>
<dbReference type="Pfam" id="PF01047">
    <property type="entry name" value="MarR"/>
    <property type="match status" value="1"/>
</dbReference>
<dbReference type="InterPro" id="IPR000835">
    <property type="entry name" value="HTH_MarR-typ"/>
</dbReference>
<dbReference type="SMART" id="SM00347">
    <property type="entry name" value="HTH_MARR"/>
    <property type="match status" value="1"/>
</dbReference>
<dbReference type="PANTHER" id="PTHR33164:SF43">
    <property type="entry name" value="HTH-TYPE TRANSCRIPTIONAL REPRESSOR YETL"/>
    <property type="match status" value="1"/>
</dbReference>
<evidence type="ECO:0000313" key="3">
    <source>
        <dbReference type="Proteomes" id="UP000630097"/>
    </source>
</evidence>
<dbReference type="EMBL" id="BONV01000002">
    <property type="protein sequence ID" value="GIG77590.1"/>
    <property type="molecule type" value="Genomic_DNA"/>
</dbReference>
<dbReference type="InterPro" id="IPR039422">
    <property type="entry name" value="MarR/SlyA-like"/>
</dbReference>
<protein>
    <submittedName>
        <fullName evidence="2">Putative transcriptional regulator, MarR family protein</fullName>
    </submittedName>
</protein>
<dbReference type="Proteomes" id="UP000630097">
    <property type="component" value="Unassembled WGS sequence"/>
</dbReference>
<accession>A0A8J3M1Y9</accession>
<dbReference type="InterPro" id="IPR036390">
    <property type="entry name" value="WH_DNA-bd_sf"/>
</dbReference>
<dbReference type="SUPFAM" id="SSF46785">
    <property type="entry name" value="Winged helix' DNA-binding domain"/>
    <property type="match status" value="1"/>
</dbReference>
<dbReference type="PROSITE" id="PS50995">
    <property type="entry name" value="HTH_MARR_2"/>
    <property type="match status" value="1"/>
</dbReference>
<dbReference type="AlphaFoldDB" id="A0A8J3M1Y9"/>
<dbReference type="GO" id="GO:0006950">
    <property type="term" value="P:response to stress"/>
    <property type="evidence" value="ECO:0007669"/>
    <property type="project" value="TreeGrafter"/>
</dbReference>
<feature type="domain" description="HTH marR-type" evidence="1">
    <location>
        <begin position="1"/>
        <end position="126"/>
    </location>
</feature>
<name>A0A8J3M1Y9_9ACTN</name>
<gene>
    <name evidence="2" type="ORF">Pka01_07170</name>
</gene>
<proteinExistence type="predicted"/>
<dbReference type="Gene3D" id="1.10.10.10">
    <property type="entry name" value="Winged helix-like DNA-binding domain superfamily/Winged helix DNA-binding domain"/>
    <property type="match status" value="1"/>
</dbReference>
<comment type="caution">
    <text evidence="2">The sequence shown here is derived from an EMBL/GenBank/DDBJ whole genome shotgun (WGS) entry which is preliminary data.</text>
</comment>
<evidence type="ECO:0000259" key="1">
    <source>
        <dbReference type="PROSITE" id="PS50995"/>
    </source>
</evidence>
<dbReference type="PANTHER" id="PTHR33164">
    <property type="entry name" value="TRANSCRIPTIONAL REGULATOR, MARR FAMILY"/>
    <property type="match status" value="1"/>
</dbReference>
<dbReference type="PRINTS" id="PR00598">
    <property type="entry name" value="HTHMARR"/>
</dbReference>
<evidence type="ECO:0000313" key="2">
    <source>
        <dbReference type="EMBL" id="GIG77590.1"/>
    </source>
</evidence>
<organism evidence="2 3">
    <name type="scientific">Planotetraspora kaengkrachanensis</name>
    <dbReference type="NCBI Taxonomy" id="575193"/>
    <lineage>
        <taxon>Bacteria</taxon>
        <taxon>Bacillati</taxon>
        <taxon>Actinomycetota</taxon>
        <taxon>Actinomycetes</taxon>
        <taxon>Streptosporangiales</taxon>
        <taxon>Streptosporangiaceae</taxon>
        <taxon>Planotetraspora</taxon>
    </lineage>
</organism>
<dbReference type="GO" id="GO:0003700">
    <property type="term" value="F:DNA-binding transcription factor activity"/>
    <property type="evidence" value="ECO:0007669"/>
    <property type="project" value="InterPro"/>
</dbReference>